<proteinExistence type="predicted"/>
<accession>A0ABS6FWK0</accession>
<feature type="transmembrane region" description="Helical" evidence="1">
    <location>
        <begin position="46"/>
        <end position="66"/>
    </location>
</feature>
<evidence type="ECO:0008006" key="4">
    <source>
        <dbReference type="Google" id="ProtNLM"/>
    </source>
</evidence>
<gene>
    <name evidence="2" type="ORF">KQJ23_22515</name>
</gene>
<feature type="transmembrane region" description="Helical" evidence="1">
    <location>
        <begin position="12"/>
        <end position="34"/>
    </location>
</feature>
<keyword evidence="1" id="KW-0812">Transmembrane</keyword>
<evidence type="ECO:0000256" key="1">
    <source>
        <dbReference type="SAM" id="Phobius"/>
    </source>
</evidence>
<name>A0ABS6FWK0_9BACL</name>
<keyword evidence="1" id="KW-0472">Membrane</keyword>
<evidence type="ECO:0000313" key="2">
    <source>
        <dbReference type="EMBL" id="MBU5674616.1"/>
    </source>
</evidence>
<protein>
    <recommendedName>
        <fullName evidence="4">DUF2768 domain-containing protein</fullName>
    </recommendedName>
</protein>
<sequence length="72" mass="7938">MALEKEGAIIEVLYWFGMVAMSLMLAAITVLLFITGIRFTKSNRKGLGIGSIIFSLVAAVMVILMINRQFLT</sequence>
<dbReference type="Proteomes" id="UP000743001">
    <property type="component" value="Unassembled WGS sequence"/>
</dbReference>
<evidence type="ECO:0000313" key="3">
    <source>
        <dbReference type="Proteomes" id="UP000743001"/>
    </source>
</evidence>
<organism evidence="2 3">
    <name type="scientific">Paenibacillus brevis</name>
    <dbReference type="NCBI Taxonomy" id="2841508"/>
    <lineage>
        <taxon>Bacteria</taxon>
        <taxon>Bacillati</taxon>
        <taxon>Bacillota</taxon>
        <taxon>Bacilli</taxon>
        <taxon>Bacillales</taxon>
        <taxon>Paenibacillaceae</taxon>
        <taxon>Paenibacillus</taxon>
    </lineage>
</organism>
<dbReference type="EMBL" id="JAHLQJ010000032">
    <property type="protein sequence ID" value="MBU5674616.1"/>
    <property type="molecule type" value="Genomic_DNA"/>
</dbReference>
<comment type="caution">
    <text evidence="2">The sequence shown here is derived from an EMBL/GenBank/DDBJ whole genome shotgun (WGS) entry which is preliminary data.</text>
</comment>
<dbReference type="RefSeq" id="WP_216481160.1">
    <property type="nucleotide sequence ID" value="NZ_JAHLQJ010000032.1"/>
</dbReference>
<keyword evidence="1" id="KW-1133">Transmembrane helix</keyword>
<reference evidence="2 3" key="1">
    <citation type="submission" date="2021-06" db="EMBL/GenBank/DDBJ databases">
        <authorList>
            <person name="Sun Q."/>
            <person name="Li D."/>
        </authorList>
    </citation>
    <scope>NUCLEOTIDE SEQUENCE [LARGE SCALE GENOMIC DNA]</scope>
    <source>
        <strain evidence="2 3">MSJ-6</strain>
    </source>
</reference>
<keyword evidence="3" id="KW-1185">Reference proteome</keyword>